<gene>
    <name evidence="2" type="ORF">GCM10009789_82880</name>
</gene>
<dbReference type="PROSITE" id="PS50965">
    <property type="entry name" value="NERD"/>
    <property type="match status" value="1"/>
</dbReference>
<protein>
    <recommendedName>
        <fullName evidence="1">NERD domain-containing protein</fullName>
    </recommendedName>
</protein>
<proteinExistence type="predicted"/>
<dbReference type="Pfam" id="PF08378">
    <property type="entry name" value="NERD"/>
    <property type="match status" value="1"/>
</dbReference>
<dbReference type="Proteomes" id="UP001500393">
    <property type="component" value="Unassembled WGS sequence"/>
</dbReference>
<reference evidence="3" key="1">
    <citation type="journal article" date="2019" name="Int. J. Syst. Evol. Microbiol.">
        <title>The Global Catalogue of Microorganisms (GCM) 10K type strain sequencing project: providing services to taxonomists for standard genome sequencing and annotation.</title>
        <authorList>
            <consortium name="The Broad Institute Genomics Platform"/>
            <consortium name="The Broad Institute Genome Sequencing Center for Infectious Disease"/>
            <person name="Wu L."/>
            <person name="Ma J."/>
        </authorList>
    </citation>
    <scope>NUCLEOTIDE SEQUENCE [LARGE SCALE GENOMIC DNA]</scope>
    <source>
        <strain evidence="3">JCM 14969</strain>
    </source>
</reference>
<evidence type="ECO:0000259" key="1">
    <source>
        <dbReference type="PROSITE" id="PS50965"/>
    </source>
</evidence>
<dbReference type="InterPro" id="IPR011528">
    <property type="entry name" value="NERD"/>
</dbReference>
<feature type="domain" description="NERD" evidence="1">
    <location>
        <begin position="152"/>
        <end position="264"/>
    </location>
</feature>
<keyword evidence="3" id="KW-1185">Reference proteome</keyword>
<dbReference type="EMBL" id="BAAAOS010000066">
    <property type="protein sequence ID" value="GAA1616326.1"/>
    <property type="molecule type" value="Genomic_DNA"/>
</dbReference>
<dbReference type="RefSeq" id="WP_344222265.1">
    <property type="nucleotide sequence ID" value="NZ_BAAAOS010000066.1"/>
</dbReference>
<organism evidence="2 3">
    <name type="scientific">Kribbella sancticallisti</name>
    <dbReference type="NCBI Taxonomy" id="460087"/>
    <lineage>
        <taxon>Bacteria</taxon>
        <taxon>Bacillati</taxon>
        <taxon>Actinomycetota</taxon>
        <taxon>Actinomycetes</taxon>
        <taxon>Propionibacteriales</taxon>
        <taxon>Kribbellaceae</taxon>
        <taxon>Kribbella</taxon>
    </lineage>
</organism>
<accession>A0ABP4QTH2</accession>
<comment type="caution">
    <text evidence="2">The sequence shown here is derived from an EMBL/GenBank/DDBJ whole genome shotgun (WGS) entry which is preliminary data.</text>
</comment>
<evidence type="ECO:0000313" key="3">
    <source>
        <dbReference type="Proteomes" id="UP001500393"/>
    </source>
</evidence>
<evidence type="ECO:0000313" key="2">
    <source>
        <dbReference type="EMBL" id="GAA1616326.1"/>
    </source>
</evidence>
<name>A0ABP4QTH2_9ACTN</name>
<sequence length="311" mass="34527">MTYNLNRWQGYGHDRLYVNAGSRKIGWIDLKTGRVKVTSPAGWPSPIEGMVQQWLASNGLGHLRVKLKPRKRGDEITTQEFLDRIDRSRDDDQQPAVALSIKSQRRRSNAGTDLAKNRAGSAAYAAAQERSTWWRSLGRAMGMRTEDQAWRIGAEGEQIVARTLQWARLRGWRVLHAVPVGARGSDIDHVLIGPAGVITINTKHHSGQKVRAKPEVVFVGGAAKRYGQAAQYEANRAAKLLTAAAGRPVTVLSAVVIVGAKSVRGSRSAGVEIMPKSHLLVWLLFRRRTLSRTDVDELYELARRSTTWQPS</sequence>